<comment type="function">
    <text evidence="8">Ligates lysine onto the cytidine present at position 34 of the AUA codon-specific tRNA(Ile) that contains the anticodon CAU, in an ATP-dependent manner. Cytidine is converted to lysidine, thus changing the amino acid specificity of the tRNA from methionine to isoleucine.</text>
</comment>
<evidence type="ECO:0000313" key="11">
    <source>
        <dbReference type="Proteomes" id="UP000831947"/>
    </source>
</evidence>
<dbReference type="InterPro" id="IPR012795">
    <property type="entry name" value="tRNA_Ile_lys_synt_N"/>
</dbReference>
<dbReference type="EMBL" id="CP093365">
    <property type="protein sequence ID" value="UQS84021.1"/>
    <property type="molecule type" value="Genomic_DNA"/>
</dbReference>
<comment type="similarity">
    <text evidence="8">Belongs to the tRNA(Ile)-lysidine synthase family.</text>
</comment>
<keyword evidence="5 8" id="KW-0547">Nucleotide-binding</keyword>
<evidence type="ECO:0000256" key="7">
    <source>
        <dbReference type="ARBA" id="ARBA00048539"/>
    </source>
</evidence>
<dbReference type="InterPro" id="IPR011063">
    <property type="entry name" value="TilS/TtcA_N"/>
</dbReference>
<dbReference type="SUPFAM" id="SSF52402">
    <property type="entry name" value="Adenine nucleotide alpha hydrolases-like"/>
    <property type="match status" value="1"/>
</dbReference>
<dbReference type="SMART" id="SM00977">
    <property type="entry name" value="TilS_C"/>
    <property type="match status" value="1"/>
</dbReference>
<keyword evidence="11" id="KW-1185">Reference proteome</keyword>
<feature type="binding site" evidence="8">
    <location>
        <begin position="29"/>
        <end position="34"/>
    </location>
    <ligand>
        <name>ATP</name>
        <dbReference type="ChEBI" id="CHEBI:30616"/>
    </ligand>
</feature>
<dbReference type="PANTHER" id="PTHR43033">
    <property type="entry name" value="TRNA(ILE)-LYSIDINE SYNTHASE-RELATED"/>
    <property type="match status" value="1"/>
</dbReference>
<keyword evidence="2 8" id="KW-0963">Cytoplasm</keyword>
<evidence type="ECO:0000256" key="6">
    <source>
        <dbReference type="ARBA" id="ARBA00022840"/>
    </source>
</evidence>
<evidence type="ECO:0000256" key="2">
    <source>
        <dbReference type="ARBA" id="ARBA00022490"/>
    </source>
</evidence>
<evidence type="ECO:0000256" key="8">
    <source>
        <dbReference type="HAMAP-Rule" id="MF_01161"/>
    </source>
</evidence>
<evidence type="ECO:0000256" key="4">
    <source>
        <dbReference type="ARBA" id="ARBA00022694"/>
    </source>
</evidence>
<gene>
    <name evidence="8 10" type="primary">tilS</name>
    <name evidence="10" type="ORF">MOO47_02225</name>
</gene>
<dbReference type="Pfam" id="PF11734">
    <property type="entry name" value="TilS_C"/>
    <property type="match status" value="1"/>
</dbReference>
<dbReference type="EC" id="6.3.4.19" evidence="8"/>
<protein>
    <recommendedName>
        <fullName evidence="8">tRNA(Ile)-lysidine synthase</fullName>
        <ecNumber evidence="8">6.3.4.19</ecNumber>
    </recommendedName>
    <alternativeName>
        <fullName evidence="8">tRNA(Ile)-2-lysyl-cytidine synthase</fullName>
    </alternativeName>
    <alternativeName>
        <fullName evidence="8">tRNA(Ile)-lysidine synthetase</fullName>
    </alternativeName>
</protein>
<evidence type="ECO:0000259" key="9">
    <source>
        <dbReference type="SMART" id="SM00977"/>
    </source>
</evidence>
<name>A0ABY4PET1_9LACO</name>
<keyword evidence="6 8" id="KW-0067">ATP-binding</keyword>
<reference evidence="10 11" key="1">
    <citation type="journal article" date="2022" name="Int. J. Syst. Evol. Microbiol.">
        <title>Apilactobacillus apisilvae sp. nov., Nicolia spurrieriana gen. nov. sp. nov., Bombilactobacillus folatiphilus sp. nov. and Bombilactobacillus thymidiniphilus sp. nov., four new lactic acid bacterial isolates from stingless bees Tetragonula carbonaria and Austroplebeia australis.</title>
        <authorList>
            <person name="Oliphant S.A."/>
            <person name="Watson-Haigh N.S."/>
            <person name="Sumby K.M."/>
            <person name="Gardner J."/>
            <person name="Groom S."/>
            <person name="Jiranek V."/>
        </authorList>
    </citation>
    <scope>NUCLEOTIDE SEQUENCE [LARGE SCALE GENOMIC DNA]</scope>
    <source>
        <strain evidence="10 11">SG4_A1</strain>
    </source>
</reference>
<comment type="subcellular location">
    <subcellularLocation>
        <location evidence="1 8">Cytoplasm</location>
    </subcellularLocation>
</comment>
<evidence type="ECO:0000313" key="10">
    <source>
        <dbReference type="EMBL" id="UQS84021.1"/>
    </source>
</evidence>
<comment type="catalytic activity">
    <reaction evidence="7 8">
        <text>cytidine(34) in tRNA(Ile2) + L-lysine + ATP = lysidine(34) in tRNA(Ile2) + AMP + diphosphate + H(+)</text>
        <dbReference type="Rhea" id="RHEA:43744"/>
        <dbReference type="Rhea" id="RHEA-COMP:10625"/>
        <dbReference type="Rhea" id="RHEA-COMP:10670"/>
        <dbReference type="ChEBI" id="CHEBI:15378"/>
        <dbReference type="ChEBI" id="CHEBI:30616"/>
        <dbReference type="ChEBI" id="CHEBI:32551"/>
        <dbReference type="ChEBI" id="CHEBI:33019"/>
        <dbReference type="ChEBI" id="CHEBI:82748"/>
        <dbReference type="ChEBI" id="CHEBI:83665"/>
        <dbReference type="ChEBI" id="CHEBI:456215"/>
        <dbReference type="EC" id="6.3.4.19"/>
    </reaction>
</comment>
<sequence>MEQVQAKFNQIVRKNNYWNADCSVLVAVSGGSDSMALLTLLVNLPVKWRPEIHVATVNFDLRAQSEQEVQLVRQFCHQERLAFHTTLWEHPSVIVGMESKARDFRYHFFAEIMQQFNLDILLTAHQADDQAETLLMKLIRSGSIWETTAMATVRDFHTKQLIRPLLNFTKSELLDYLQRKKVAFAIDQTNFTDMTLRNRLRNQIMPLLVQENPQFVQHLLNFTQQQQVALSGLRQYFKVLAKASTTFKFQVLTIDLLKLSELNSDQIILFVQYILHEYLNLDLTQHQQRQLRQMLVNDQATAQLDLTKNWQLHKNYQQLQFRSPTNAQVVNTFWLELNKTLYANDTQKFKIKQSSVFNKQTFYFPNLPQKIGLRHRQEGDVLLLQDGHHQKLKDRLINQKVPYDQRQKLWVITFDGVIVWVEGVYRYQILPTKYLFEIQMGDYQCR</sequence>
<dbReference type="HAMAP" id="MF_01161">
    <property type="entry name" value="tRNA_Ile_lys_synt"/>
    <property type="match status" value="1"/>
</dbReference>
<dbReference type="Gene3D" id="3.40.50.620">
    <property type="entry name" value="HUPs"/>
    <property type="match status" value="1"/>
</dbReference>
<feature type="domain" description="Lysidine-tRNA(Ile) synthetase C-terminal" evidence="9">
    <location>
        <begin position="371"/>
        <end position="438"/>
    </location>
</feature>
<dbReference type="NCBIfam" id="TIGR02433">
    <property type="entry name" value="lysidine_TilS_C"/>
    <property type="match status" value="1"/>
</dbReference>
<accession>A0ABY4PET1</accession>
<dbReference type="CDD" id="cd01992">
    <property type="entry name" value="TilS_N"/>
    <property type="match status" value="1"/>
</dbReference>
<comment type="domain">
    <text evidence="8">The N-terminal region contains the highly conserved SGGXDS motif, predicted to be a P-loop motif involved in ATP binding.</text>
</comment>
<dbReference type="Proteomes" id="UP000831947">
    <property type="component" value="Chromosome"/>
</dbReference>
<evidence type="ECO:0000256" key="1">
    <source>
        <dbReference type="ARBA" id="ARBA00004496"/>
    </source>
</evidence>
<proteinExistence type="inferred from homology"/>
<dbReference type="Pfam" id="PF01171">
    <property type="entry name" value="ATP_bind_3"/>
    <property type="match status" value="1"/>
</dbReference>
<dbReference type="GO" id="GO:0032267">
    <property type="term" value="F:tRNA(Ile)-lysidine synthase activity"/>
    <property type="evidence" value="ECO:0007669"/>
    <property type="project" value="UniProtKB-EC"/>
</dbReference>
<dbReference type="InterPro" id="IPR012796">
    <property type="entry name" value="Lysidine-tRNA-synth_C"/>
</dbReference>
<keyword evidence="3 8" id="KW-0436">Ligase</keyword>
<dbReference type="SUPFAM" id="SSF56037">
    <property type="entry name" value="PheT/TilS domain"/>
    <property type="match status" value="1"/>
</dbReference>
<evidence type="ECO:0000256" key="5">
    <source>
        <dbReference type="ARBA" id="ARBA00022741"/>
    </source>
</evidence>
<dbReference type="InterPro" id="IPR014729">
    <property type="entry name" value="Rossmann-like_a/b/a_fold"/>
</dbReference>
<dbReference type="NCBIfam" id="TIGR02432">
    <property type="entry name" value="lysidine_TilS_N"/>
    <property type="match status" value="1"/>
</dbReference>
<dbReference type="InterPro" id="IPR012094">
    <property type="entry name" value="tRNA_Ile_lys_synt"/>
</dbReference>
<dbReference type="RefSeq" id="WP_249513205.1">
    <property type="nucleotide sequence ID" value="NZ_CP093365.1"/>
</dbReference>
<evidence type="ECO:0000256" key="3">
    <source>
        <dbReference type="ARBA" id="ARBA00022598"/>
    </source>
</evidence>
<keyword evidence="4 8" id="KW-0819">tRNA processing</keyword>
<organism evidence="10 11">
    <name type="scientific">Bombilactobacillus thymidiniphilus</name>
    <dbReference type="NCBI Taxonomy" id="2923363"/>
    <lineage>
        <taxon>Bacteria</taxon>
        <taxon>Bacillati</taxon>
        <taxon>Bacillota</taxon>
        <taxon>Bacilli</taxon>
        <taxon>Lactobacillales</taxon>
        <taxon>Lactobacillaceae</taxon>
        <taxon>Bombilactobacillus</taxon>
    </lineage>
</organism>
<dbReference type="PANTHER" id="PTHR43033:SF1">
    <property type="entry name" value="TRNA(ILE)-LYSIDINE SYNTHASE-RELATED"/>
    <property type="match status" value="1"/>
</dbReference>